<comment type="caution">
    <text evidence="2">The sequence shown here is derived from an EMBL/GenBank/DDBJ whole genome shotgun (WGS) entry which is preliminary data.</text>
</comment>
<dbReference type="PANTHER" id="PTHR42695">
    <property type="entry name" value="GLUTAMINE AMIDOTRANSFERASE YLR126C-RELATED"/>
    <property type="match status" value="1"/>
</dbReference>
<keyword evidence="2" id="KW-0808">Transferase</keyword>
<dbReference type="PROSITE" id="PS51273">
    <property type="entry name" value="GATASE_TYPE_1"/>
    <property type="match status" value="1"/>
</dbReference>
<dbReference type="Gene3D" id="3.40.50.880">
    <property type="match status" value="1"/>
</dbReference>
<evidence type="ECO:0000313" key="3">
    <source>
        <dbReference type="Proteomes" id="UP000248783"/>
    </source>
</evidence>
<evidence type="ECO:0000313" key="2">
    <source>
        <dbReference type="EMBL" id="PZR54382.1"/>
    </source>
</evidence>
<keyword evidence="2" id="KW-0315">Glutamine amidotransferase</keyword>
<dbReference type="SUPFAM" id="SSF52317">
    <property type="entry name" value="Class I glutamine amidotransferase-like"/>
    <property type="match status" value="1"/>
</dbReference>
<keyword evidence="3" id="KW-1185">Reference proteome</keyword>
<dbReference type="InterPro" id="IPR044992">
    <property type="entry name" value="ChyE-like"/>
</dbReference>
<dbReference type="InterPro" id="IPR029062">
    <property type="entry name" value="Class_I_gatase-like"/>
</dbReference>
<dbReference type="AlphaFoldDB" id="A0A2W5WU66"/>
<dbReference type="Proteomes" id="UP000248783">
    <property type="component" value="Unassembled WGS sequence"/>
</dbReference>
<protein>
    <submittedName>
        <fullName evidence="2">Type 1 glutamine amidotransferase</fullName>
    </submittedName>
</protein>
<sequence length="232" mass="23643">MTVLQHSPDVPLGLLASSLGGGVRVVRLDRGEPVPALDAVGAGLVVLGGPMTAYDDEVAPWLPATRDLLAAAARGGVPTLAICLGAQLLAVAGGGAVQVAAPPGREAGVIEVHWRDAARTDPVLGAVVAELPGPAHAVSMHADAVCDLPSDAVWLGWSHTYPYQAFRLGSALGIQFHPEAGKSIALGWAREHDDVDSAAVDAQMNAHAAELARLVITLGGAFAAQVDAYAAR</sequence>
<feature type="domain" description="Glutamine amidotransferase" evidence="1">
    <location>
        <begin position="38"/>
        <end position="181"/>
    </location>
</feature>
<dbReference type="InterPro" id="IPR017926">
    <property type="entry name" value="GATASE"/>
</dbReference>
<reference evidence="2 3" key="1">
    <citation type="submission" date="2018-06" db="EMBL/GenBank/DDBJ databases">
        <title>Whole genome sequencing of a novel hydrocarbon degrading bacterial strain, PW21 isolated from oil contaminated produced water sample.</title>
        <authorList>
            <person name="Nagkirti P."/>
            <person name="Shaikh A."/>
            <person name="Gowdaman V."/>
            <person name="Engineer A.E."/>
            <person name="Dagar S."/>
            <person name="Dhakephalkar P.K."/>
        </authorList>
    </citation>
    <scope>NUCLEOTIDE SEQUENCE [LARGE SCALE GENOMIC DNA]</scope>
    <source>
        <strain evidence="2 3">PW21</strain>
    </source>
</reference>
<proteinExistence type="predicted"/>
<dbReference type="CDD" id="cd01741">
    <property type="entry name" value="GATase1_1"/>
    <property type="match status" value="1"/>
</dbReference>
<name>A0A2W5WU66_9MICO</name>
<evidence type="ECO:0000259" key="1">
    <source>
        <dbReference type="Pfam" id="PF00117"/>
    </source>
</evidence>
<accession>A0A2W5WU66</accession>
<dbReference type="PANTHER" id="PTHR42695:SF5">
    <property type="entry name" value="GLUTAMINE AMIDOTRANSFERASE YLR126C-RELATED"/>
    <property type="match status" value="1"/>
</dbReference>
<dbReference type="GO" id="GO:0016740">
    <property type="term" value="F:transferase activity"/>
    <property type="evidence" value="ECO:0007669"/>
    <property type="project" value="UniProtKB-KW"/>
</dbReference>
<dbReference type="Pfam" id="PF00117">
    <property type="entry name" value="GATase"/>
    <property type="match status" value="1"/>
</dbReference>
<dbReference type="EMBL" id="QKWH01000002">
    <property type="protein sequence ID" value="PZR54382.1"/>
    <property type="molecule type" value="Genomic_DNA"/>
</dbReference>
<organism evidence="2 3">
    <name type="scientific">Xylanimonas oleitrophica</name>
    <dbReference type="NCBI Taxonomy" id="2607479"/>
    <lineage>
        <taxon>Bacteria</taxon>
        <taxon>Bacillati</taxon>
        <taxon>Actinomycetota</taxon>
        <taxon>Actinomycetes</taxon>
        <taxon>Micrococcales</taxon>
        <taxon>Promicromonosporaceae</taxon>
        <taxon>Xylanimonas</taxon>
    </lineage>
</organism>
<gene>
    <name evidence="2" type="ORF">DNL40_03935</name>
</gene>
<dbReference type="GO" id="GO:0005829">
    <property type="term" value="C:cytosol"/>
    <property type="evidence" value="ECO:0007669"/>
    <property type="project" value="TreeGrafter"/>
</dbReference>